<comment type="caution">
    <text evidence="2">The sequence shown here is derived from an EMBL/GenBank/DDBJ whole genome shotgun (WGS) entry which is preliminary data.</text>
</comment>
<sequence>MDVDLEVLIADAERSGWAPGAVAAAGGRDRGEDRRTAVEPAPRGAWF</sequence>
<feature type="region of interest" description="Disordered" evidence="1">
    <location>
        <begin position="21"/>
        <end position="47"/>
    </location>
</feature>
<reference evidence="2 3" key="1">
    <citation type="submission" date="2021-03" db="EMBL/GenBank/DDBJ databases">
        <title>Sequencing the genomes of 1000 actinobacteria strains.</title>
        <authorList>
            <person name="Klenk H.-P."/>
        </authorList>
    </citation>
    <scope>NUCLEOTIDE SEQUENCE [LARGE SCALE GENOMIC DNA]</scope>
    <source>
        <strain evidence="2 3">DSM 18824</strain>
    </source>
</reference>
<feature type="compositionally biased region" description="Basic and acidic residues" evidence="1">
    <location>
        <begin position="27"/>
        <end position="37"/>
    </location>
</feature>
<name>A0ABS4UJ72_9ACTN</name>
<evidence type="ECO:0000313" key="2">
    <source>
        <dbReference type="EMBL" id="MBP2351708.1"/>
    </source>
</evidence>
<dbReference type="EMBL" id="JAGINT010000001">
    <property type="protein sequence ID" value="MBP2351708.1"/>
    <property type="molecule type" value="Genomic_DNA"/>
</dbReference>
<keyword evidence="3" id="KW-1185">Reference proteome</keyword>
<dbReference type="Proteomes" id="UP000755585">
    <property type="component" value="Unassembled WGS sequence"/>
</dbReference>
<gene>
    <name evidence="2" type="ORF">JOF29_002791</name>
</gene>
<proteinExistence type="predicted"/>
<evidence type="ECO:0000313" key="3">
    <source>
        <dbReference type="Proteomes" id="UP000755585"/>
    </source>
</evidence>
<protein>
    <submittedName>
        <fullName evidence="2">Uncharacterized protein</fullName>
    </submittedName>
</protein>
<dbReference type="RefSeq" id="WP_209694579.1">
    <property type="nucleotide sequence ID" value="NZ_JAGINT010000001.1"/>
</dbReference>
<evidence type="ECO:0000256" key="1">
    <source>
        <dbReference type="SAM" id="MobiDB-lite"/>
    </source>
</evidence>
<accession>A0ABS4UJ72</accession>
<organism evidence="2 3">
    <name type="scientific">Kribbella aluminosa</name>
    <dbReference type="NCBI Taxonomy" id="416017"/>
    <lineage>
        <taxon>Bacteria</taxon>
        <taxon>Bacillati</taxon>
        <taxon>Actinomycetota</taxon>
        <taxon>Actinomycetes</taxon>
        <taxon>Propionibacteriales</taxon>
        <taxon>Kribbellaceae</taxon>
        <taxon>Kribbella</taxon>
    </lineage>
</organism>